<organism evidence="16 17">
    <name type="scientific">Ditylenchus dipsaci</name>
    <dbReference type="NCBI Taxonomy" id="166011"/>
    <lineage>
        <taxon>Eukaryota</taxon>
        <taxon>Metazoa</taxon>
        <taxon>Ecdysozoa</taxon>
        <taxon>Nematoda</taxon>
        <taxon>Chromadorea</taxon>
        <taxon>Rhabditida</taxon>
        <taxon>Tylenchina</taxon>
        <taxon>Tylenchomorpha</taxon>
        <taxon>Sphaerularioidea</taxon>
        <taxon>Anguinidae</taxon>
        <taxon>Anguininae</taxon>
        <taxon>Ditylenchus</taxon>
    </lineage>
</organism>
<keyword evidence="3" id="KW-1003">Cell membrane</keyword>
<evidence type="ECO:0000256" key="4">
    <source>
        <dbReference type="ARBA" id="ARBA00022538"/>
    </source>
</evidence>
<feature type="transmembrane region" description="Helical" evidence="13">
    <location>
        <begin position="262"/>
        <end position="283"/>
    </location>
</feature>
<evidence type="ECO:0000259" key="15">
    <source>
        <dbReference type="Pfam" id="PF02214"/>
    </source>
</evidence>
<keyword evidence="5 13" id="KW-0812">Transmembrane</keyword>
<dbReference type="SUPFAM" id="SSF81324">
    <property type="entry name" value="Voltage-gated potassium channels"/>
    <property type="match status" value="1"/>
</dbReference>
<dbReference type="Gene3D" id="1.10.287.930">
    <property type="entry name" value="Mammalian shaker kv1.2 potassium channel- beta subunit complex"/>
    <property type="match status" value="1"/>
</dbReference>
<reference evidence="17" key="1">
    <citation type="submission" date="2022-11" db="UniProtKB">
        <authorList>
            <consortium name="WormBaseParasite"/>
        </authorList>
    </citation>
    <scope>IDENTIFICATION</scope>
</reference>
<dbReference type="GO" id="GO:0001508">
    <property type="term" value="P:action potential"/>
    <property type="evidence" value="ECO:0007669"/>
    <property type="project" value="TreeGrafter"/>
</dbReference>
<evidence type="ECO:0000256" key="8">
    <source>
        <dbReference type="ARBA" id="ARBA00022958"/>
    </source>
</evidence>
<feature type="domain" description="Ion transport" evidence="14">
    <location>
        <begin position="224"/>
        <end position="354"/>
    </location>
</feature>
<dbReference type="Pfam" id="PF02214">
    <property type="entry name" value="BTB_2"/>
    <property type="match status" value="1"/>
</dbReference>
<evidence type="ECO:0000313" key="17">
    <source>
        <dbReference type="WBParaSite" id="jg19810"/>
    </source>
</evidence>
<accession>A0A915DH02</accession>
<dbReference type="AlphaFoldDB" id="A0A915DH02"/>
<evidence type="ECO:0000256" key="9">
    <source>
        <dbReference type="ARBA" id="ARBA00022989"/>
    </source>
</evidence>
<evidence type="ECO:0000256" key="13">
    <source>
        <dbReference type="SAM" id="Phobius"/>
    </source>
</evidence>
<dbReference type="GO" id="GO:0008076">
    <property type="term" value="C:voltage-gated potassium channel complex"/>
    <property type="evidence" value="ECO:0007669"/>
    <property type="project" value="InterPro"/>
</dbReference>
<dbReference type="InterPro" id="IPR028325">
    <property type="entry name" value="VG_K_chnl"/>
</dbReference>
<dbReference type="Proteomes" id="UP000887574">
    <property type="component" value="Unplaced"/>
</dbReference>
<feature type="transmembrane region" description="Helical" evidence="13">
    <location>
        <begin position="324"/>
        <end position="344"/>
    </location>
</feature>
<evidence type="ECO:0000259" key="14">
    <source>
        <dbReference type="Pfam" id="PF00520"/>
    </source>
</evidence>
<comment type="subcellular location">
    <subcellularLocation>
        <location evidence="1">Cell membrane</location>
        <topology evidence="1">Multi-pass membrane protein</topology>
    </subcellularLocation>
</comment>
<evidence type="ECO:0000256" key="6">
    <source>
        <dbReference type="ARBA" id="ARBA00022826"/>
    </source>
</evidence>
<evidence type="ECO:0000256" key="10">
    <source>
        <dbReference type="ARBA" id="ARBA00023065"/>
    </source>
</evidence>
<dbReference type="GO" id="GO:0005251">
    <property type="term" value="F:delayed rectifier potassium channel activity"/>
    <property type="evidence" value="ECO:0007669"/>
    <property type="project" value="TreeGrafter"/>
</dbReference>
<dbReference type="WBParaSite" id="jg19810">
    <property type="protein sequence ID" value="jg19810"/>
    <property type="gene ID" value="jg19810"/>
</dbReference>
<evidence type="ECO:0000256" key="1">
    <source>
        <dbReference type="ARBA" id="ARBA00004651"/>
    </source>
</evidence>
<dbReference type="InterPro" id="IPR003968">
    <property type="entry name" value="K_chnl_volt-dep_Kv"/>
</dbReference>
<feature type="transmembrane region" description="Helical" evidence="13">
    <location>
        <begin position="194"/>
        <end position="215"/>
    </location>
</feature>
<evidence type="ECO:0000256" key="11">
    <source>
        <dbReference type="ARBA" id="ARBA00023136"/>
    </source>
</evidence>
<evidence type="ECO:0000313" key="16">
    <source>
        <dbReference type="Proteomes" id="UP000887574"/>
    </source>
</evidence>
<protein>
    <submittedName>
        <fullName evidence="17">Uncharacterized protein</fullName>
    </submittedName>
</protein>
<evidence type="ECO:0000256" key="7">
    <source>
        <dbReference type="ARBA" id="ARBA00022882"/>
    </source>
</evidence>
<evidence type="ECO:0000256" key="5">
    <source>
        <dbReference type="ARBA" id="ARBA00022692"/>
    </source>
</evidence>
<keyword evidence="16" id="KW-1185">Reference proteome</keyword>
<dbReference type="SUPFAM" id="SSF54695">
    <property type="entry name" value="POZ domain"/>
    <property type="match status" value="1"/>
</dbReference>
<feature type="transmembrane region" description="Helical" evidence="13">
    <location>
        <begin position="295"/>
        <end position="312"/>
    </location>
</feature>
<keyword evidence="12" id="KW-0407">Ion channel</keyword>
<dbReference type="PRINTS" id="PR01491">
    <property type="entry name" value="KVCHANNEL"/>
</dbReference>
<dbReference type="FunFam" id="1.10.287.70:FF:000005">
    <property type="entry name" value="potassium voltage-gated channel subfamily G member 1"/>
    <property type="match status" value="1"/>
</dbReference>
<dbReference type="PANTHER" id="PTHR11537">
    <property type="entry name" value="VOLTAGE-GATED POTASSIUM CHANNEL"/>
    <property type="match status" value="1"/>
</dbReference>
<keyword evidence="2" id="KW-0813">Transport</keyword>
<dbReference type="GO" id="GO:0051260">
    <property type="term" value="P:protein homooligomerization"/>
    <property type="evidence" value="ECO:0007669"/>
    <property type="project" value="InterPro"/>
</dbReference>
<dbReference type="Gene3D" id="3.30.710.10">
    <property type="entry name" value="Potassium Channel Kv1.1, Chain A"/>
    <property type="match status" value="1"/>
</dbReference>
<keyword evidence="9 13" id="KW-1133">Transmembrane helix</keyword>
<evidence type="ECO:0000256" key="3">
    <source>
        <dbReference type="ARBA" id="ARBA00022475"/>
    </source>
</evidence>
<dbReference type="Pfam" id="PF00520">
    <property type="entry name" value="Ion_trans"/>
    <property type="match status" value="1"/>
</dbReference>
<dbReference type="InterPro" id="IPR011333">
    <property type="entry name" value="SKP1/BTB/POZ_sf"/>
</dbReference>
<keyword evidence="8" id="KW-0630">Potassium</keyword>
<sequence length="372" mass="42661">MVFVDGYIDETEEYYLERNSKIAEYVIEYSSQEATQPHDICLERFREELAFWHLINVELAPCCSILADASKIEESLETERELDEVSCMPEFRKVIWHLMKVMLGLILGSMPEFQEDSRFAEFYHLNLQRKGQRGNLGPITFDNNEGGSELNAKGNNINYFEKYQNMTDGSAMVMLSNNSAIQFFYKPTDNPHHYLIQLEYLCIAWFTLEFLLRLLKLKEIIGAMLVIRILRVLRMARVFKLARYSTGLQVFGNTLQSSLRELCMLSMFLVTGTIFFSTIMFFLEKDEPGTDFRSIPAACWWCIITVTTVGYGDCLIQTSAGKTVAAIASIFGIIILAFPISMVVENFAFAQQQSQVENQMREAQMAAVANDY</sequence>
<dbReference type="PANTHER" id="PTHR11537:SF121">
    <property type="entry name" value="BTB DOMAIN-CONTAINING PROTEIN"/>
    <property type="match status" value="1"/>
</dbReference>
<keyword evidence="4" id="KW-0633">Potassium transport</keyword>
<keyword evidence="6" id="KW-0631">Potassium channel</keyword>
<evidence type="ECO:0000256" key="12">
    <source>
        <dbReference type="ARBA" id="ARBA00023303"/>
    </source>
</evidence>
<keyword evidence="10" id="KW-0406">Ion transport</keyword>
<dbReference type="PRINTS" id="PR00169">
    <property type="entry name" value="KCHANNEL"/>
</dbReference>
<keyword evidence="7" id="KW-0851">Voltage-gated channel</keyword>
<proteinExistence type="predicted"/>
<evidence type="ECO:0000256" key="2">
    <source>
        <dbReference type="ARBA" id="ARBA00022448"/>
    </source>
</evidence>
<dbReference type="InterPro" id="IPR005821">
    <property type="entry name" value="Ion_trans_dom"/>
</dbReference>
<name>A0A915DH02_9BILA</name>
<keyword evidence="11 13" id="KW-0472">Membrane</keyword>
<dbReference type="Gene3D" id="1.10.287.70">
    <property type="match status" value="1"/>
</dbReference>
<feature type="domain" description="Potassium channel tetramerisation-type BTB" evidence="15">
    <location>
        <begin position="5"/>
        <end position="62"/>
    </location>
</feature>
<dbReference type="InterPro" id="IPR003131">
    <property type="entry name" value="T1-type_BTB"/>
</dbReference>